<name>A0ABT0PKY3_9GAMM</name>
<accession>A0ABT0PKY3</accession>
<organism evidence="1 2">
    <name type="scientific">Parendozoicomonas callyspongiae</name>
    <dbReference type="NCBI Taxonomy" id="2942213"/>
    <lineage>
        <taxon>Bacteria</taxon>
        <taxon>Pseudomonadati</taxon>
        <taxon>Pseudomonadota</taxon>
        <taxon>Gammaproteobacteria</taxon>
        <taxon>Oceanospirillales</taxon>
        <taxon>Endozoicomonadaceae</taxon>
        <taxon>Parendozoicomonas</taxon>
    </lineage>
</organism>
<reference evidence="1 2" key="1">
    <citation type="submission" date="2022-05" db="EMBL/GenBank/DDBJ databases">
        <authorList>
            <person name="Park J.-S."/>
        </authorList>
    </citation>
    <scope>NUCLEOTIDE SEQUENCE [LARGE SCALE GENOMIC DNA]</scope>
    <source>
        <strain evidence="1 2">2012CJ34-2</strain>
    </source>
</reference>
<gene>
    <name evidence="1" type="ORF">M3P05_19195</name>
</gene>
<evidence type="ECO:0000313" key="2">
    <source>
        <dbReference type="Proteomes" id="UP001203338"/>
    </source>
</evidence>
<dbReference type="EMBL" id="JAMFLX010000043">
    <property type="protein sequence ID" value="MCL6272052.1"/>
    <property type="molecule type" value="Genomic_DNA"/>
</dbReference>
<dbReference type="RefSeq" id="WP_249701730.1">
    <property type="nucleotide sequence ID" value="NZ_JAMFLX010000043.1"/>
</dbReference>
<sequence length="143" mass="16094">MDTAFNSVSHAPYTEPLPLIKSCDSDLNTLFNTKLCEGKLLAKMLMFSFSEGCLDRAEQEYIQLSQGDKSVRCAATSLLAPCPKQTLYRKIGFIIDVDKSIQKIIANYDVGSMPVDDQGYILSWDKKEKRYKQGWINRISAIG</sequence>
<comment type="caution">
    <text evidence="1">The sequence shown here is derived from an EMBL/GenBank/DDBJ whole genome shotgun (WGS) entry which is preliminary data.</text>
</comment>
<dbReference type="Proteomes" id="UP001203338">
    <property type="component" value="Unassembled WGS sequence"/>
</dbReference>
<evidence type="ECO:0000313" key="1">
    <source>
        <dbReference type="EMBL" id="MCL6272052.1"/>
    </source>
</evidence>
<protein>
    <submittedName>
        <fullName evidence="1">Uncharacterized protein</fullName>
    </submittedName>
</protein>
<keyword evidence="2" id="KW-1185">Reference proteome</keyword>
<proteinExistence type="predicted"/>